<dbReference type="Proteomes" id="UP000007431">
    <property type="component" value="Unassembled WGS sequence"/>
</dbReference>
<dbReference type="eggNOG" id="ENOG502SQYC">
    <property type="taxonomic scope" value="Eukaryota"/>
</dbReference>
<dbReference type="KEGG" id="scm:SCHCO_02617806"/>
<dbReference type="InterPro" id="IPR046521">
    <property type="entry name" value="DUF6698"/>
</dbReference>
<dbReference type="OrthoDB" id="2662502at2759"/>
<protein>
    <submittedName>
        <fullName evidence="2">Uncharacterized protein</fullName>
    </submittedName>
</protein>
<dbReference type="RefSeq" id="XP_003032551.1">
    <property type="nucleotide sequence ID" value="XM_003032505.1"/>
</dbReference>
<keyword evidence="3" id="KW-1185">Reference proteome</keyword>
<keyword evidence="1" id="KW-0175">Coiled coil</keyword>
<evidence type="ECO:0000256" key="1">
    <source>
        <dbReference type="SAM" id="Coils"/>
    </source>
</evidence>
<gene>
    <name evidence="2" type="ORF">SCHCODRAFT_233994</name>
</gene>
<dbReference type="HOGENOM" id="CLU_700500_0_0_1"/>
<sequence>MTEENQDQAQVAANARLKRQRDALQEKLDKIQRKKDATLTAFTTAARGLRKVVSAFVSASDLQDEMDRRDEFGDLTKDPSDQRRADRNRDSYRIMYTLLGEHLRSVMIDPEADMTVFWASVWNVSGVARSEDNGRVRRCLASWLNEAPYNVRPLLRGNNRENRGIGHNDVGAYVVSIKTKWSEPDVRALIRAGDPTHRKRGGFWFSCLYGKNRGDPEDLEKGFLRGSLLVKTFCAIFIADLSTDDVDDNSGDDEPNAKRAKIEHTTKQNISKLLKMDNKATPRSIAYSAVLLHFNLTDAKTWSDTYQGVNYPEFYNFIVDYFENNDTNTPLGRLAQGEADATLLWFSQQAFPTDTDTAIEVGQAWSELGAQRAKKLADAEEARMARSSSSASGS</sequence>
<dbReference type="EMBL" id="GL377305">
    <property type="protein sequence ID" value="EFI97648.1"/>
    <property type="molecule type" value="Genomic_DNA"/>
</dbReference>
<dbReference type="InParanoid" id="D8Q391"/>
<dbReference type="VEuPathDB" id="FungiDB:SCHCODRAFT_02617806"/>
<accession>D8Q391</accession>
<dbReference type="GeneID" id="9590343"/>
<dbReference type="Pfam" id="PF20414">
    <property type="entry name" value="DUF6698"/>
    <property type="match status" value="1"/>
</dbReference>
<name>D8Q391_SCHCM</name>
<evidence type="ECO:0000313" key="2">
    <source>
        <dbReference type="EMBL" id="EFI97648.1"/>
    </source>
</evidence>
<feature type="coiled-coil region" evidence="1">
    <location>
        <begin position="14"/>
        <end position="41"/>
    </location>
</feature>
<dbReference type="AlphaFoldDB" id="D8Q391"/>
<organism evidence="3">
    <name type="scientific">Schizophyllum commune (strain H4-8 / FGSC 9210)</name>
    <name type="common">Split gill fungus</name>
    <dbReference type="NCBI Taxonomy" id="578458"/>
    <lineage>
        <taxon>Eukaryota</taxon>
        <taxon>Fungi</taxon>
        <taxon>Dikarya</taxon>
        <taxon>Basidiomycota</taxon>
        <taxon>Agaricomycotina</taxon>
        <taxon>Agaricomycetes</taxon>
        <taxon>Agaricomycetidae</taxon>
        <taxon>Agaricales</taxon>
        <taxon>Schizophyllaceae</taxon>
        <taxon>Schizophyllum</taxon>
    </lineage>
</organism>
<reference evidence="2 3" key="1">
    <citation type="journal article" date="2010" name="Nat. Biotechnol.">
        <title>Genome sequence of the model mushroom Schizophyllum commune.</title>
        <authorList>
            <person name="Ohm R.A."/>
            <person name="de Jong J.F."/>
            <person name="Lugones L.G."/>
            <person name="Aerts A."/>
            <person name="Kothe E."/>
            <person name="Stajich J.E."/>
            <person name="de Vries R.P."/>
            <person name="Record E."/>
            <person name="Levasseur A."/>
            <person name="Baker S.E."/>
            <person name="Bartholomew K.A."/>
            <person name="Coutinho P.M."/>
            <person name="Erdmann S."/>
            <person name="Fowler T.J."/>
            <person name="Gathman A.C."/>
            <person name="Lombard V."/>
            <person name="Henrissat B."/>
            <person name="Knabe N."/>
            <person name="Kuees U."/>
            <person name="Lilly W.W."/>
            <person name="Lindquist E."/>
            <person name="Lucas S."/>
            <person name="Magnuson J.K."/>
            <person name="Piumi F."/>
            <person name="Raudaskoski M."/>
            <person name="Salamov A."/>
            <person name="Schmutz J."/>
            <person name="Schwarze F.W.M.R."/>
            <person name="vanKuyk P.A."/>
            <person name="Horton J.S."/>
            <person name="Grigoriev I.V."/>
            <person name="Woesten H.A.B."/>
        </authorList>
    </citation>
    <scope>NUCLEOTIDE SEQUENCE [LARGE SCALE GENOMIC DNA]</scope>
    <source>
        <strain evidence="3">H4-8 / FGSC 9210</strain>
    </source>
</reference>
<dbReference type="OMA" id="PHHNGAT"/>
<evidence type="ECO:0000313" key="3">
    <source>
        <dbReference type="Proteomes" id="UP000007431"/>
    </source>
</evidence>
<proteinExistence type="predicted"/>